<dbReference type="Pfam" id="PF04191">
    <property type="entry name" value="PEMT"/>
    <property type="match status" value="1"/>
</dbReference>
<dbReference type="InterPro" id="IPR007318">
    <property type="entry name" value="Phopholipid_MeTrfase"/>
</dbReference>
<dbReference type="Proteomes" id="UP000013243">
    <property type="component" value="Chromosome"/>
</dbReference>
<protein>
    <submittedName>
        <fullName evidence="6">S-isoprenylcysteine methyltransferase</fullName>
    </submittedName>
</protein>
<dbReference type="GO" id="GO:0008168">
    <property type="term" value="F:methyltransferase activity"/>
    <property type="evidence" value="ECO:0007669"/>
    <property type="project" value="UniProtKB-KW"/>
</dbReference>
<dbReference type="RefSeq" id="WP_005619774.1">
    <property type="nucleotide sequence ID" value="NZ_CP015230.1"/>
</dbReference>
<dbReference type="AlphaFoldDB" id="A0A1B1A402"/>
<feature type="transmembrane region" description="Helical" evidence="5">
    <location>
        <begin position="80"/>
        <end position="102"/>
    </location>
</feature>
<evidence type="ECO:0000313" key="7">
    <source>
        <dbReference type="Proteomes" id="UP000013243"/>
    </source>
</evidence>
<comment type="subcellular location">
    <subcellularLocation>
        <location evidence="1">Endomembrane system</location>
        <topology evidence="1">Multi-pass membrane protein</topology>
    </subcellularLocation>
</comment>
<evidence type="ECO:0000256" key="4">
    <source>
        <dbReference type="ARBA" id="ARBA00023136"/>
    </source>
</evidence>
<proteinExistence type="predicted"/>
<dbReference type="GO" id="GO:0012505">
    <property type="term" value="C:endomembrane system"/>
    <property type="evidence" value="ECO:0007669"/>
    <property type="project" value="UniProtKB-SubCell"/>
</dbReference>
<name>A0A1B1A402_9RHOB</name>
<sequence length="200" mass="21001">MSLLQAASVLVLAFYILSLLAGSRLASKAAGRSVWLFGAARGRDRIAALGFRASFALALLGPVIWALMPDLSALSLGGWSGYPWLTFIGHMLAICGAGFAFAAQMAMGASWRVGVSNDAVGELVSAGLFTLSRNPTFVGQAALLIGVALAVPTLAGVFGVMLFIASAQMQIRSEEAALLKAHGEAFMRYTANVPRWLRLP</sequence>
<keyword evidence="4 5" id="KW-0472">Membrane</keyword>
<dbReference type="KEGG" id="rmb:K529_011080"/>
<feature type="transmembrane region" description="Helical" evidence="5">
    <location>
        <begin position="6"/>
        <end position="26"/>
    </location>
</feature>
<accession>A0A1B1A402</accession>
<keyword evidence="2 5" id="KW-0812">Transmembrane</keyword>
<keyword evidence="3 5" id="KW-1133">Transmembrane helix</keyword>
<gene>
    <name evidence="6" type="ORF">K529_011080</name>
</gene>
<feature type="transmembrane region" description="Helical" evidence="5">
    <location>
        <begin position="141"/>
        <end position="165"/>
    </location>
</feature>
<feature type="transmembrane region" description="Helical" evidence="5">
    <location>
        <begin position="46"/>
        <end position="68"/>
    </location>
</feature>
<keyword evidence="6" id="KW-0489">Methyltransferase</keyword>
<dbReference type="OrthoDB" id="9811969at2"/>
<evidence type="ECO:0000313" key="6">
    <source>
        <dbReference type="EMBL" id="ANP41309.1"/>
    </source>
</evidence>
<dbReference type="STRING" id="1265309.K529_011080"/>
<organism evidence="6 7">
    <name type="scientific">Tritonibacter mobilis F1926</name>
    <dbReference type="NCBI Taxonomy" id="1265309"/>
    <lineage>
        <taxon>Bacteria</taxon>
        <taxon>Pseudomonadati</taxon>
        <taxon>Pseudomonadota</taxon>
        <taxon>Alphaproteobacteria</taxon>
        <taxon>Rhodobacterales</taxon>
        <taxon>Paracoccaceae</taxon>
        <taxon>Tritonibacter</taxon>
    </lineage>
</organism>
<evidence type="ECO:0000256" key="3">
    <source>
        <dbReference type="ARBA" id="ARBA00022989"/>
    </source>
</evidence>
<evidence type="ECO:0000256" key="1">
    <source>
        <dbReference type="ARBA" id="ARBA00004127"/>
    </source>
</evidence>
<dbReference type="GO" id="GO:0032259">
    <property type="term" value="P:methylation"/>
    <property type="evidence" value="ECO:0007669"/>
    <property type="project" value="UniProtKB-KW"/>
</dbReference>
<dbReference type="GeneID" id="28250382"/>
<dbReference type="Gene3D" id="1.20.120.1630">
    <property type="match status" value="1"/>
</dbReference>
<reference evidence="6 7" key="1">
    <citation type="journal article" date="2016" name="ISME J.">
        <title>Global occurrence and heterogeneity of the Roseobacter-clade species Ruegeria mobilis.</title>
        <authorList>
            <person name="Sonnenschein E."/>
            <person name="Gram L."/>
        </authorList>
    </citation>
    <scope>NUCLEOTIDE SEQUENCE [LARGE SCALE GENOMIC DNA]</scope>
    <source>
        <strain evidence="6 7">F1926</strain>
    </source>
</reference>
<evidence type="ECO:0000256" key="2">
    <source>
        <dbReference type="ARBA" id="ARBA00022692"/>
    </source>
</evidence>
<evidence type="ECO:0000256" key="5">
    <source>
        <dbReference type="SAM" id="Phobius"/>
    </source>
</evidence>
<keyword evidence="6" id="KW-0808">Transferase</keyword>
<dbReference type="EMBL" id="CP015230">
    <property type="protein sequence ID" value="ANP41309.1"/>
    <property type="molecule type" value="Genomic_DNA"/>
</dbReference>